<feature type="transmembrane region" description="Helical" evidence="9">
    <location>
        <begin position="120"/>
        <end position="147"/>
    </location>
</feature>
<feature type="transmembrane region" description="Helical" evidence="9">
    <location>
        <begin position="6"/>
        <end position="26"/>
    </location>
</feature>
<feature type="transmembrane region" description="Helical" evidence="9">
    <location>
        <begin position="298"/>
        <end position="317"/>
    </location>
</feature>
<evidence type="ECO:0000256" key="8">
    <source>
        <dbReference type="ARBA" id="ARBA00023136"/>
    </source>
</evidence>
<feature type="transmembrane region" description="Helical" evidence="9">
    <location>
        <begin position="519"/>
        <end position="542"/>
    </location>
</feature>
<feature type="transmembrane region" description="Helical" evidence="9">
    <location>
        <begin position="54"/>
        <end position="72"/>
    </location>
</feature>
<name>A0A5C6TT21_9SPHN</name>
<feature type="transmembrane region" description="Helical" evidence="9">
    <location>
        <begin position="78"/>
        <end position="99"/>
    </location>
</feature>
<dbReference type="GO" id="GO:0005886">
    <property type="term" value="C:plasma membrane"/>
    <property type="evidence" value="ECO:0007669"/>
    <property type="project" value="UniProtKB-SubCell"/>
</dbReference>
<evidence type="ECO:0000256" key="6">
    <source>
        <dbReference type="ARBA" id="ARBA00022989"/>
    </source>
</evidence>
<keyword evidence="9" id="KW-0375">Hydrogen ion transport</keyword>
<reference evidence="10 11" key="1">
    <citation type="journal article" date="2015" name="J. Microbiol.">
        <title>Sphingosinicella ginsenosidimutans sp. nov., with ginsenoside converting activity.</title>
        <authorList>
            <person name="Kim J.K."/>
            <person name="Kang M.S."/>
            <person name="Park S.C."/>
            <person name="Kim K.M."/>
            <person name="Choi K."/>
            <person name="Yoon M.H."/>
            <person name="Im W.T."/>
        </authorList>
    </citation>
    <scope>NUCLEOTIDE SEQUENCE [LARGE SCALE GENOMIC DNA]</scope>
    <source>
        <strain evidence="10 11">BS-11</strain>
    </source>
</reference>
<accession>A0A5C6TT21</accession>
<dbReference type="EC" id="7.1.3.1" evidence="9"/>
<dbReference type="GO" id="GO:0000287">
    <property type="term" value="F:magnesium ion binding"/>
    <property type="evidence" value="ECO:0007669"/>
    <property type="project" value="UniProtKB-UniRule"/>
</dbReference>
<comment type="cofactor">
    <cofactor evidence="9">
        <name>Mg(2+)</name>
        <dbReference type="ChEBI" id="CHEBI:18420"/>
    </cofactor>
</comment>
<comment type="caution">
    <text evidence="9">Lacks conserved residue(s) required for the propagation of feature annotation.</text>
</comment>
<keyword evidence="5 9" id="KW-1278">Translocase</keyword>
<gene>
    <name evidence="9" type="primary">hppA</name>
    <name evidence="10" type="ORF">FRZ32_06895</name>
</gene>
<evidence type="ECO:0000256" key="1">
    <source>
        <dbReference type="ARBA" id="ARBA00004127"/>
    </source>
</evidence>
<dbReference type="NCBIfam" id="TIGR01104">
    <property type="entry name" value="V_PPase"/>
    <property type="match status" value="1"/>
</dbReference>
<feature type="transmembrane region" description="Helical" evidence="9">
    <location>
        <begin position="481"/>
        <end position="499"/>
    </location>
</feature>
<dbReference type="PIRSF" id="PIRSF001265">
    <property type="entry name" value="H+-PPase"/>
    <property type="match status" value="1"/>
</dbReference>
<dbReference type="EMBL" id="VOQQ01000001">
    <property type="protein sequence ID" value="TXC63406.1"/>
    <property type="molecule type" value="Genomic_DNA"/>
</dbReference>
<dbReference type="PANTHER" id="PTHR31998">
    <property type="entry name" value="K(+)-INSENSITIVE PYROPHOSPHATE-ENERGIZED PROTON PUMP"/>
    <property type="match status" value="1"/>
</dbReference>
<evidence type="ECO:0000313" key="10">
    <source>
        <dbReference type="EMBL" id="TXC63406.1"/>
    </source>
</evidence>
<dbReference type="GO" id="GO:0012505">
    <property type="term" value="C:endomembrane system"/>
    <property type="evidence" value="ECO:0007669"/>
    <property type="project" value="UniProtKB-SubCell"/>
</dbReference>
<feature type="transmembrane region" description="Helical" evidence="9">
    <location>
        <begin position="235"/>
        <end position="252"/>
    </location>
</feature>
<evidence type="ECO:0000256" key="3">
    <source>
        <dbReference type="ARBA" id="ARBA00022692"/>
    </source>
</evidence>
<feature type="transmembrane region" description="Helical" evidence="9">
    <location>
        <begin position="264"/>
        <end position="286"/>
    </location>
</feature>
<comment type="function">
    <text evidence="9">Proton pump that utilizes the energy of pyrophosphate hydrolysis as the driving force for proton movement across the membrane. Generates a proton motive force.</text>
</comment>
<comment type="caution">
    <text evidence="10">The sequence shown here is derived from an EMBL/GenBank/DDBJ whole genome shotgun (WGS) entry which is preliminary data.</text>
</comment>
<feature type="transmembrane region" description="Helical" evidence="9">
    <location>
        <begin position="588"/>
        <end position="609"/>
    </location>
</feature>
<proteinExistence type="inferred from homology"/>
<evidence type="ECO:0000256" key="9">
    <source>
        <dbReference type="HAMAP-Rule" id="MF_01129"/>
    </source>
</evidence>
<keyword evidence="8 9" id="KW-0472">Membrane</keyword>
<keyword evidence="9" id="KW-1003">Cell membrane</keyword>
<comment type="subcellular location">
    <subcellularLocation>
        <location evidence="9">Cell membrane</location>
        <topology evidence="9">Multi-pass membrane protein</topology>
    </subcellularLocation>
    <subcellularLocation>
        <location evidence="1">Endomembrane system</location>
        <topology evidence="1">Multi-pass membrane protein</topology>
    </subcellularLocation>
</comment>
<keyword evidence="4 9" id="KW-0460">Magnesium</keyword>
<dbReference type="NCBIfam" id="NF001951">
    <property type="entry name" value="PRK00733.1-2"/>
    <property type="match status" value="1"/>
</dbReference>
<keyword evidence="6 9" id="KW-1133">Transmembrane helix</keyword>
<dbReference type="AlphaFoldDB" id="A0A5C6TT21"/>
<dbReference type="Pfam" id="PF03030">
    <property type="entry name" value="H_PPase"/>
    <property type="match status" value="1"/>
</dbReference>
<dbReference type="GO" id="GO:0009678">
    <property type="term" value="F:diphosphate hydrolysis-driven proton transmembrane transporter activity"/>
    <property type="evidence" value="ECO:0007669"/>
    <property type="project" value="UniProtKB-UniRule"/>
</dbReference>
<comment type="catalytic activity">
    <reaction evidence="9">
        <text>diphosphate + H2O + H(+)(in) = 2 phosphate + 2 H(+)(out)</text>
        <dbReference type="Rhea" id="RHEA:13973"/>
        <dbReference type="ChEBI" id="CHEBI:15377"/>
        <dbReference type="ChEBI" id="CHEBI:15378"/>
        <dbReference type="ChEBI" id="CHEBI:33019"/>
        <dbReference type="ChEBI" id="CHEBI:43474"/>
        <dbReference type="EC" id="7.1.3.1"/>
    </reaction>
</comment>
<keyword evidence="2 9" id="KW-0813">Transport</keyword>
<dbReference type="NCBIfam" id="NF001960">
    <property type="entry name" value="PRK00733.3-5"/>
    <property type="match status" value="1"/>
</dbReference>
<evidence type="ECO:0000313" key="11">
    <source>
        <dbReference type="Proteomes" id="UP000321249"/>
    </source>
</evidence>
<evidence type="ECO:0000256" key="2">
    <source>
        <dbReference type="ARBA" id="ARBA00022448"/>
    </source>
</evidence>
<dbReference type="GO" id="GO:0004427">
    <property type="term" value="F:inorganic diphosphate phosphatase activity"/>
    <property type="evidence" value="ECO:0007669"/>
    <property type="project" value="UniProtKB-UniRule"/>
</dbReference>
<keyword evidence="11" id="KW-1185">Reference proteome</keyword>
<comment type="similarity">
    <text evidence="9">Belongs to the H(+)-translocating pyrophosphatase (TC 3.A.10) family. K(+)-insensitive subfamily.</text>
</comment>
<dbReference type="Proteomes" id="UP000321249">
    <property type="component" value="Unassembled WGS sequence"/>
</dbReference>
<feature type="transmembrane region" description="Helical" evidence="9">
    <location>
        <begin position="403"/>
        <end position="431"/>
    </location>
</feature>
<protein>
    <recommendedName>
        <fullName evidence="9">K(+)-insensitive pyrophosphate-energized proton pump</fullName>
        <ecNumber evidence="9">7.1.3.1</ecNumber>
    </recommendedName>
    <alternativeName>
        <fullName evidence="9">Membrane-bound proton-translocating pyrophosphatase</fullName>
    </alternativeName>
    <alternativeName>
        <fullName evidence="9">Pyrophosphate-energized inorganic pyrophosphatase</fullName>
        <shortName evidence="9">H(+)-PPase</shortName>
    </alternativeName>
</protein>
<dbReference type="HAMAP" id="MF_01129">
    <property type="entry name" value="PPase_energized_pump"/>
    <property type="match status" value="1"/>
</dbReference>
<feature type="transmembrane region" description="Helical" evidence="9">
    <location>
        <begin position="615"/>
        <end position="634"/>
    </location>
</feature>
<feature type="site" description="Determinant of potassium independence" evidence="9">
    <location>
        <position position="476"/>
    </location>
</feature>
<evidence type="ECO:0000256" key="5">
    <source>
        <dbReference type="ARBA" id="ARBA00022967"/>
    </source>
</evidence>
<evidence type="ECO:0000256" key="4">
    <source>
        <dbReference type="ARBA" id="ARBA00022842"/>
    </source>
</evidence>
<dbReference type="RefSeq" id="WP_147042816.1">
    <property type="nucleotide sequence ID" value="NZ_BAABIR010000003.1"/>
</dbReference>
<dbReference type="OrthoDB" id="9808652at2"/>
<sequence>MNVVYIAIACGLLAVLYGIVTILQVLKAPAGNERMQDIAAAVQEGARAYLARQYRTIAIVGVIVVALVAWFLGPISAVGFAIGAILSGVTGFVGMNVSVKANVRTAEAARTSLQGGLTMAFRSGAITGLLVAGLGLLAISGFFWYLIGPGGHAPNDRTVVDALVALAFGASLISIFARLGGGIFTKAADVGADLVGKVEAGIPEDDPRNPATIADNVGDNVGDCAGMAADLFETYVVTLGVTMVSVALTIAGESSDLLLKLMTLPLIVGGVCIVTSILGTFMVRLGGKQSIMGALYKGFWTAAILGAIAVYFATQYVLGDMDATIATIAGVGGATIALTGTKLFICMLIGLALTGALVWITEYYTGTNFRPVRSIARASQTGHGTNVIQGLAVSLESTALPTIIIVVAVIAAYQLAGVIGVAFGATAMLALAGMVVALDAYGPVTDNAGGIAEMAGLPDEVRDRTDALDAVGNTTKAVTKGYAIGSAALAALVLFGAYTTDLREFFPGVPVDFSLSNPYVIVGLLLGALLPYLFGGIGMTAVGRAAGSVVEDVRAQFRDNPGIMEGTARPNYGRTVDLVTRAAIKEMIVPSLLPVLAPIAVYYIITAVAGQASGFAALGALLLGVIVSGLFVAISMTSGGGAWDNAKKYIEDGHYGGKGSEAHKAAVTGDTVGDPYKDTAGPAVNPMIKITNIVALLLLAALAGHAAG</sequence>
<keyword evidence="10" id="KW-0378">Hydrolase</keyword>
<evidence type="ECO:0000256" key="7">
    <source>
        <dbReference type="ARBA" id="ARBA00023065"/>
    </source>
</evidence>
<feature type="transmembrane region" description="Helical" evidence="9">
    <location>
        <begin position="343"/>
        <end position="361"/>
    </location>
</feature>
<comment type="subunit">
    <text evidence="9">Homodimer.</text>
</comment>
<organism evidence="10 11">
    <name type="scientific">Allosphingosinicella ginsenosidimutans</name>
    <dbReference type="NCBI Taxonomy" id="1176539"/>
    <lineage>
        <taxon>Bacteria</taxon>
        <taxon>Pseudomonadati</taxon>
        <taxon>Pseudomonadota</taxon>
        <taxon>Alphaproteobacteria</taxon>
        <taxon>Sphingomonadales</taxon>
        <taxon>Sphingomonadaceae</taxon>
        <taxon>Allosphingosinicella</taxon>
    </lineage>
</organism>
<keyword evidence="3 9" id="KW-0812">Transmembrane</keyword>
<keyword evidence="7 9" id="KW-0406">Ion transport</keyword>
<feature type="transmembrane region" description="Helical" evidence="9">
    <location>
        <begin position="159"/>
        <end position="177"/>
    </location>
</feature>
<dbReference type="InterPro" id="IPR004131">
    <property type="entry name" value="PPase-energised_H-pump"/>
</dbReference>